<dbReference type="EMBL" id="AP014940">
    <property type="protein sequence ID" value="BAV97302.1"/>
    <property type="molecule type" value="Genomic_DNA"/>
</dbReference>
<dbReference type="SUPFAM" id="SSF50998">
    <property type="entry name" value="Quinoprotein alcohol dehydrogenase-like"/>
    <property type="match status" value="1"/>
</dbReference>
<dbReference type="PANTHER" id="PTHR42754">
    <property type="entry name" value="ENDOGLUCANASE"/>
    <property type="match status" value="1"/>
</dbReference>
<evidence type="ECO:0000256" key="1">
    <source>
        <dbReference type="SAM" id="SignalP"/>
    </source>
</evidence>
<name>A0AAU9ARP8_LYSEN</name>
<evidence type="ECO:0000313" key="2">
    <source>
        <dbReference type="EMBL" id="BAV97302.1"/>
    </source>
</evidence>
<dbReference type="GeneID" id="83063683"/>
<feature type="signal peptide" evidence="1">
    <location>
        <begin position="1"/>
        <end position="20"/>
    </location>
</feature>
<dbReference type="InterPro" id="IPR011042">
    <property type="entry name" value="6-blade_b-propeller_TolB-like"/>
</dbReference>
<accession>A0AAU9ARP8</accession>
<dbReference type="RefSeq" id="WP_096377459.1">
    <property type="nucleotide sequence ID" value="NZ_AP014940.1"/>
</dbReference>
<organism evidence="2 3">
    <name type="scientific">Lysobacter enzymogenes</name>
    <dbReference type="NCBI Taxonomy" id="69"/>
    <lineage>
        <taxon>Bacteria</taxon>
        <taxon>Pseudomonadati</taxon>
        <taxon>Pseudomonadota</taxon>
        <taxon>Gammaproteobacteria</taxon>
        <taxon>Lysobacterales</taxon>
        <taxon>Lysobacteraceae</taxon>
        <taxon>Lysobacter</taxon>
    </lineage>
</organism>
<sequence>MNSRIILSAALMALAGAAQAQSPVVEWTSPRLEGGTGLNGWSCCRPEKTNVMATDAAGNAYIVGYRPLGPATVWSVSKIDASGALVWQASNAGPERRFDYAYAVAVDAHGDPVVTGRSSQGGWSNMLTIKYSGADGSLLWEQRYRGPEGASGSAVAIDPAGDVIVIGTQRGRYIGEDYATVKYRGSDGAQLWASGYGRVSNESDTPNAVAVDRSGNVFVTGSSGRDQFSNFATIKYDGATGAQQWVALYAPQVWGSSVAHFALDLAVDSRGDPVVTGKSDGARNNDFATVKYDGATGAQRWAARFDSGPSGAIYYGDEAKAVAIDGNDDVYVTGGTAGVRGYNWRMATVKYSGVDGSEVWRAISQLPSTKDSAYALVVDAAGVQVAGWATDAAGKYYPTAIAYSPVTGAQLWTATFDQASSDNTSVSALKPAGDGAYYLGIDHYYTRDAHFIKRYHVAP</sequence>
<dbReference type="Gene3D" id="2.120.10.30">
    <property type="entry name" value="TolB, C-terminal domain"/>
    <property type="match status" value="1"/>
</dbReference>
<dbReference type="PANTHER" id="PTHR42754:SF1">
    <property type="entry name" value="LIPOPROTEIN"/>
    <property type="match status" value="1"/>
</dbReference>
<keyword evidence="1" id="KW-0732">Signal</keyword>
<proteinExistence type="predicted"/>
<feature type="chain" id="PRO_5043874266" evidence="1">
    <location>
        <begin position="21"/>
        <end position="459"/>
    </location>
</feature>
<dbReference type="InterPro" id="IPR010620">
    <property type="entry name" value="SBBP_repeat"/>
</dbReference>
<gene>
    <name evidence="2" type="ORF">LEN_1815</name>
</gene>
<reference evidence="2 3" key="1">
    <citation type="journal article" date="2017" name="DNA Res.">
        <title>Complete genome sequence and expression profile of the commercial lytic enzyme producer Lysobacter enzymogenes M497-1.</title>
        <authorList>
            <person name="Takami H."/>
            <person name="Toyoda A."/>
            <person name="Uchiyama I."/>
            <person name="Itoh T."/>
            <person name="Takaki Y."/>
            <person name="Arai W."/>
            <person name="Nishi S."/>
            <person name="Kawai M."/>
            <person name="Shinya K."/>
            <person name="Ikeda H."/>
        </authorList>
    </citation>
    <scope>NUCLEOTIDE SEQUENCE [LARGE SCALE GENOMIC DNA]</scope>
    <source>
        <strain evidence="2 3">M497-1</strain>
    </source>
</reference>
<protein>
    <submittedName>
        <fullName evidence="2">Fibronectin, type III</fullName>
    </submittedName>
</protein>
<dbReference type="AlphaFoldDB" id="A0AAU9ARP8"/>
<dbReference type="KEGG" id="lem:LEN_1815"/>
<dbReference type="Pfam" id="PF06739">
    <property type="entry name" value="SBBP"/>
    <property type="match status" value="1"/>
</dbReference>
<dbReference type="Proteomes" id="UP000218824">
    <property type="component" value="Chromosome"/>
</dbReference>
<evidence type="ECO:0000313" key="3">
    <source>
        <dbReference type="Proteomes" id="UP000218824"/>
    </source>
</evidence>
<dbReference type="InterPro" id="IPR011047">
    <property type="entry name" value="Quinoprotein_ADH-like_sf"/>
</dbReference>